<keyword evidence="1" id="KW-1133">Transmembrane helix</keyword>
<sequence>MPIEEAEKIAHSQFVWAILFILFSSSSFDILLRHRASEKRKSWICMSNQRLTLIDEKSA</sequence>
<dbReference type="EMBL" id="LROU01000055">
    <property type="protein sequence ID" value="KYF37545.1"/>
    <property type="molecule type" value="Genomic_DNA"/>
</dbReference>
<dbReference type="Proteomes" id="UP000075442">
    <property type="component" value="Unassembled WGS sequence"/>
</dbReference>
<organism evidence="2 3">
    <name type="scientific">Streptococcus mitis</name>
    <dbReference type="NCBI Taxonomy" id="28037"/>
    <lineage>
        <taxon>Bacteria</taxon>
        <taxon>Bacillati</taxon>
        <taxon>Bacillota</taxon>
        <taxon>Bacilli</taxon>
        <taxon>Lactobacillales</taxon>
        <taxon>Streptococcaceae</taxon>
        <taxon>Streptococcus</taxon>
        <taxon>Streptococcus mitis group</taxon>
    </lineage>
</organism>
<proteinExistence type="predicted"/>
<dbReference type="AlphaFoldDB" id="A0A150NVR0"/>
<reference evidence="2 3" key="1">
    <citation type="submission" date="2016-01" db="EMBL/GenBank/DDBJ databases">
        <title>Highly variable Streptococcus oralis 1 are common among viridans streptococci isolated from primates.</title>
        <authorList>
            <person name="Denapaite D."/>
            <person name="Rieger M."/>
            <person name="Koendgen S."/>
            <person name="Brueckner R."/>
            <person name="Ochigava I."/>
            <person name="Kappeler P."/>
            <person name="Maetz-Rensing K."/>
            <person name="Leendertz F."/>
        </authorList>
    </citation>
    <scope>NUCLEOTIDE SEQUENCE [LARGE SCALE GENOMIC DNA]</scope>
    <source>
        <strain evidence="2 3">M3-1</strain>
    </source>
</reference>
<comment type="caution">
    <text evidence="2">The sequence shown here is derived from an EMBL/GenBank/DDBJ whole genome shotgun (WGS) entry which is preliminary data.</text>
</comment>
<evidence type="ECO:0000256" key="1">
    <source>
        <dbReference type="SAM" id="Phobius"/>
    </source>
</evidence>
<keyword evidence="1" id="KW-0472">Membrane</keyword>
<name>A0A150NVR0_STRMT</name>
<accession>A0A150NVR0</accession>
<feature type="transmembrane region" description="Helical" evidence="1">
    <location>
        <begin position="14"/>
        <end position="32"/>
    </location>
</feature>
<keyword evidence="1" id="KW-0812">Transmembrane</keyword>
<evidence type="ECO:0000313" key="2">
    <source>
        <dbReference type="EMBL" id="KYF37545.1"/>
    </source>
</evidence>
<protein>
    <submittedName>
        <fullName evidence="2">Uncharacterized protein</fullName>
    </submittedName>
</protein>
<evidence type="ECO:0000313" key="3">
    <source>
        <dbReference type="Proteomes" id="UP000075442"/>
    </source>
</evidence>
<gene>
    <name evidence="2" type="ORF">SMIM3I_00203</name>
</gene>